<keyword evidence="2" id="KW-1185">Reference proteome</keyword>
<comment type="caution">
    <text evidence="1">The sequence shown here is derived from an EMBL/GenBank/DDBJ whole genome shotgun (WGS) entry which is preliminary data.</text>
</comment>
<evidence type="ECO:0000313" key="1">
    <source>
        <dbReference type="EMBL" id="NOU63150.1"/>
    </source>
</evidence>
<reference evidence="1 2" key="1">
    <citation type="submission" date="2019-10" db="EMBL/GenBank/DDBJ databases">
        <title>Description of Paenibacillus humi sp. nov.</title>
        <authorList>
            <person name="Carlier A."/>
            <person name="Qi S."/>
        </authorList>
    </citation>
    <scope>NUCLEOTIDE SEQUENCE [LARGE SCALE GENOMIC DNA]</scope>
    <source>
        <strain evidence="1 2">LMG 31461</strain>
    </source>
</reference>
<gene>
    <name evidence="1" type="ORF">GC096_03700</name>
</gene>
<sequence>MKIKLRVEVLEELQKKENLNDTKLAEKMGISRSRLWRTKLDENHPEYCSPGESLIIGTLQAFPHKKFEDLFFLTELCSVVHKKKAVRRKGVI</sequence>
<evidence type="ECO:0008006" key="3">
    <source>
        <dbReference type="Google" id="ProtNLM"/>
    </source>
</evidence>
<dbReference type="Proteomes" id="UP000653578">
    <property type="component" value="Unassembled WGS sequence"/>
</dbReference>
<accession>A0ABX1X413</accession>
<evidence type="ECO:0000313" key="2">
    <source>
        <dbReference type="Proteomes" id="UP000653578"/>
    </source>
</evidence>
<proteinExistence type="predicted"/>
<dbReference type="EMBL" id="WHNY01000009">
    <property type="protein sequence ID" value="NOU63150.1"/>
    <property type="molecule type" value="Genomic_DNA"/>
</dbReference>
<name>A0ABX1X413_9BACL</name>
<protein>
    <recommendedName>
        <fullName evidence="3">HTH cro/C1-type domain-containing protein</fullName>
    </recommendedName>
</protein>
<organism evidence="1 2">
    <name type="scientific">Paenibacillus plantarum</name>
    <dbReference type="NCBI Taxonomy" id="2654975"/>
    <lineage>
        <taxon>Bacteria</taxon>
        <taxon>Bacillati</taxon>
        <taxon>Bacillota</taxon>
        <taxon>Bacilli</taxon>
        <taxon>Bacillales</taxon>
        <taxon>Paenibacillaceae</taxon>
        <taxon>Paenibacillus</taxon>
    </lineage>
</organism>
<dbReference type="RefSeq" id="WP_171628958.1">
    <property type="nucleotide sequence ID" value="NZ_WHNY01000009.1"/>
</dbReference>